<comment type="caution">
    <text evidence="2">The sequence shown here is derived from an EMBL/GenBank/DDBJ whole genome shotgun (WGS) entry which is preliminary data.</text>
</comment>
<dbReference type="AlphaFoldDB" id="A0A850PR51"/>
<dbReference type="EMBL" id="JABFYL010000021">
    <property type="protein sequence ID" value="NVN50106.1"/>
    <property type="molecule type" value="Genomic_DNA"/>
</dbReference>
<protein>
    <submittedName>
        <fullName evidence="2">Uncharacterized protein</fullName>
    </submittedName>
</protein>
<organism evidence="2 3">
    <name type="scientific">Mycolicibacterium hippocampi</name>
    <dbReference type="NCBI Taxonomy" id="659824"/>
    <lineage>
        <taxon>Bacteria</taxon>
        <taxon>Bacillati</taxon>
        <taxon>Actinomycetota</taxon>
        <taxon>Actinomycetes</taxon>
        <taxon>Mycobacteriales</taxon>
        <taxon>Mycobacteriaceae</taxon>
        <taxon>Mycolicibacterium</taxon>
    </lineage>
</organism>
<gene>
    <name evidence="2" type="ORF">HLY00_956</name>
</gene>
<sequence length="92" mass="10031">MSLTDPHPALAEQSSFVGYLLGLVGVARSVRTLAEYADPERTGALPEDDDMMYLLLGLTSLGDAVERLAEKAQPQRNSPSSTTPQVTTRWLR</sequence>
<evidence type="ECO:0000256" key="1">
    <source>
        <dbReference type="SAM" id="MobiDB-lite"/>
    </source>
</evidence>
<reference evidence="2 3" key="1">
    <citation type="submission" date="2020-05" db="EMBL/GenBank/DDBJ databases">
        <title>Draft genome sequence of Mycobacterium hippocampi DL, isolated from European seabass, Dicentrarchus labrax, reared in fish farms.</title>
        <authorList>
            <person name="Stathopoulou P."/>
            <person name="Asimakis E."/>
            <person name="Tzokas K."/>
            <person name="Batargias C."/>
            <person name="Tsiamis G."/>
        </authorList>
    </citation>
    <scope>NUCLEOTIDE SEQUENCE [LARGE SCALE GENOMIC DNA]</scope>
    <source>
        <strain evidence="2 3">DL</strain>
    </source>
</reference>
<accession>A0A850PR51</accession>
<dbReference type="Proteomes" id="UP000570517">
    <property type="component" value="Unassembled WGS sequence"/>
</dbReference>
<evidence type="ECO:0000313" key="3">
    <source>
        <dbReference type="Proteomes" id="UP000570517"/>
    </source>
</evidence>
<name>A0A850PR51_9MYCO</name>
<feature type="region of interest" description="Disordered" evidence="1">
    <location>
        <begin position="69"/>
        <end position="92"/>
    </location>
</feature>
<keyword evidence="3" id="KW-1185">Reference proteome</keyword>
<proteinExistence type="predicted"/>
<evidence type="ECO:0000313" key="2">
    <source>
        <dbReference type="EMBL" id="NVN50106.1"/>
    </source>
</evidence>
<dbReference type="RefSeq" id="WP_256736021.1">
    <property type="nucleotide sequence ID" value="NZ_JABFYL010000021.1"/>
</dbReference>
<feature type="compositionally biased region" description="Polar residues" evidence="1">
    <location>
        <begin position="74"/>
        <end position="92"/>
    </location>
</feature>